<evidence type="ECO:0000256" key="2">
    <source>
        <dbReference type="SAM" id="Phobius"/>
    </source>
</evidence>
<keyword evidence="4" id="KW-1185">Reference proteome</keyword>
<name>A0A4R1FG18_9NOCA</name>
<accession>A0A4R1FG18</accession>
<dbReference type="Pfam" id="PF10821">
    <property type="entry name" value="DUF2567"/>
    <property type="match status" value="1"/>
</dbReference>
<sequence length="220" mass="23029">MLGRGERPELLRREVIGVGIVMAAVLVASAVAGVVWGLLAPTERLRVTQPGRAAVLTGESLHLFDAVGMFVCLGAVVAVLSAVGAWRVRITRGPALVLGMLLASGLGAALMMWIGEWVAGARHPRPVDPAIGQLIALPAEVGTDLALLIQPFLAGLVLLFLAALHPAVDLNSGADGLLGDLRPADSTDESDTYRLPYGAEQYRRSGDFDPSSQPRGRSAI</sequence>
<reference evidence="3 4" key="1">
    <citation type="submission" date="2019-03" db="EMBL/GenBank/DDBJ databases">
        <title>Genomic Encyclopedia of Type Strains, Phase IV (KMG-IV): sequencing the most valuable type-strain genomes for metagenomic binning, comparative biology and taxonomic classification.</title>
        <authorList>
            <person name="Goeker M."/>
        </authorList>
    </citation>
    <scope>NUCLEOTIDE SEQUENCE [LARGE SCALE GENOMIC DNA]</scope>
    <source>
        <strain evidence="3 4">DSM 44684</strain>
    </source>
</reference>
<organism evidence="3 4">
    <name type="scientific">Nocardia alba</name>
    <dbReference type="NCBI Taxonomy" id="225051"/>
    <lineage>
        <taxon>Bacteria</taxon>
        <taxon>Bacillati</taxon>
        <taxon>Actinomycetota</taxon>
        <taxon>Actinomycetes</taxon>
        <taxon>Mycobacteriales</taxon>
        <taxon>Nocardiaceae</taxon>
        <taxon>Nocardia</taxon>
    </lineage>
</organism>
<evidence type="ECO:0000313" key="4">
    <source>
        <dbReference type="Proteomes" id="UP000294856"/>
    </source>
</evidence>
<keyword evidence="2" id="KW-0472">Membrane</keyword>
<proteinExistence type="predicted"/>
<feature type="region of interest" description="Disordered" evidence="1">
    <location>
        <begin position="188"/>
        <end position="220"/>
    </location>
</feature>
<protein>
    <submittedName>
        <fullName evidence="3">Uncharacterized protein DUF2567</fullName>
    </submittedName>
</protein>
<comment type="caution">
    <text evidence="3">The sequence shown here is derived from an EMBL/GenBank/DDBJ whole genome shotgun (WGS) entry which is preliminary data.</text>
</comment>
<feature type="transmembrane region" description="Helical" evidence="2">
    <location>
        <begin position="15"/>
        <end position="40"/>
    </location>
</feature>
<gene>
    <name evidence="3" type="ORF">DFR71_5945</name>
</gene>
<keyword evidence="2" id="KW-1133">Transmembrane helix</keyword>
<feature type="transmembrane region" description="Helical" evidence="2">
    <location>
        <begin position="60"/>
        <end position="83"/>
    </location>
</feature>
<dbReference type="RefSeq" id="WP_067459409.1">
    <property type="nucleotide sequence ID" value="NZ_SMFR01000006.1"/>
</dbReference>
<dbReference type="EMBL" id="SMFR01000006">
    <property type="protein sequence ID" value="TCJ93303.1"/>
    <property type="molecule type" value="Genomic_DNA"/>
</dbReference>
<dbReference type="AlphaFoldDB" id="A0A4R1FG18"/>
<evidence type="ECO:0000313" key="3">
    <source>
        <dbReference type="EMBL" id="TCJ93303.1"/>
    </source>
</evidence>
<dbReference type="Proteomes" id="UP000294856">
    <property type="component" value="Unassembled WGS sequence"/>
</dbReference>
<feature type="transmembrane region" description="Helical" evidence="2">
    <location>
        <begin position="145"/>
        <end position="164"/>
    </location>
</feature>
<dbReference type="InterPro" id="IPR021213">
    <property type="entry name" value="DUF2567"/>
</dbReference>
<keyword evidence="2" id="KW-0812">Transmembrane</keyword>
<feature type="transmembrane region" description="Helical" evidence="2">
    <location>
        <begin position="95"/>
        <end position="114"/>
    </location>
</feature>
<dbReference type="STRING" id="1210063.GCA_001612665_06192"/>
<evidence type="ECO:0000256" key="1">
    <source>
        <dbReference type="SAM" id="MobiDB-lite"/>
    </source>
</evidence>
<feature type="compositionally biased region" description="Polar residues" evidence="1">
    <location>
        <begin position="210"/>
        <end position="220"/>
    </location>
</feature>